<reference evidence="1 2" key="1">
    <citation type="submission" date="2021-03" db="EMBL/GenBank/DDBJ databases">
        <title>Genomic Encyclopedia of Type Strains, Phase IV (KMG-IV): sequencing the most valuable type-strain genomes for metagenomic binning, comparative biology and taxonomic classification.</title>
        <authorList>
            <person name="Goeker M."/>
        </authorList>
    </citation>
    <scope>NUCLEOTIDE SEQUENCE [LARGE SCALE GENOMIC DNA]</scope>
    <source>
        <strain evidence="1 2">DSM 1289</strain>
    </source>
</reference>
<dbReference type="InterPro" id="IPR018755">
    <property type="entry name" value="Phage_Mu_Gp48"/>
</dbReference>
<protein>
    <recommendedName>
        <fullName evidence="3">DUF2313 domain-containing protein</fullName>
    </recommendedName>
</protein>
<dbReference type="EMBL" id="JAGGJX010000001">
    <property type="protein sequence ID" value="MBP1854642.1"/>
    <property type="molecule type" value="Genomic_DNA"/>
</dbReference>
<comment type="caution">
    <text evidence="1">The sequence shown here is derived from an EMBL/GenBank/DDBJ whole genome shotgun (WGS) entry which is preliminary data.</text>
</comment>
<evidence type="ECO:0008006" key="3">
    <source>
        <dbReference type="Google" id="ProtNLM"/>
    </source>
</evidence>
<proteinExistence type="predicted"/>
<evidence type="ECO:0000313" key="1">
    <source>
        <dbReference type="EMBL" id="MBP1854642.1"/>
    </source>
</evidence>
<dbReference type="Proteomes" id="UP000767291">
    <property type="component" value="Unassembled WGS sequence"/>
</dbReference>
<dbReference type="RefSeq" id="WP_209456123.1">
    <property type="nucleotide sequence ID" value="NZ_BAAACS010000012.1"/>
</dbReference>
<keyword evidence="2" id="KW-1185">Reference proteome</keyword>
<gene>
    <name evidence="1" type="ORF">J2Z43_001032</name>
</gene>
<sequence length="181" mass="21792">MLNKVNLNEYLPKYLREVKELKQITDIENKEFELLKNELNMFVQENFIDLMESEGLKRWEQILKIKPFASDTVEDRRFRIKSRLLDRLPYSLPSLRFRLDAMLGEGKYKLNIDYDKYILTLKLELTVKSQFNDVVSMLYNVLPANMLQHIELAYNQHQTFYKYTHAELQAKTHNQLREEVI</sequence>
<evidence type="ECO:0000313" key="2">
    <source>
        <dbReference type="Proteomes" id="UP000767291"/>
    </source>
</evidence>
<accession>A0ABS4E9N7</accession>
<name>A0ABS4E9N7_9FIRM</name>
<organism evidence="1 2">
    <name type="scientific">Metaclostridioides mangenotii</name>
    <dbReference type="NCBI Taxonomy" id="1540"/>
    <lineage>
        <taxon>Bacteria</taxon>
        <taxon>Bacillati</taxon>
        <taxon>Bacillota</taxon>
        <taxon>Clostridia</taxon>
        <taxon>Peptostreptococcales</taxon>
        <taxon>Peptostreptococcaceae</taxon>
        <taxon>Metaclostridioides</taxon>
    </lineage>
</organism>
<dbReference type="Pfam" id="PF10076">
    <property type="entry name" value="Phage_Mu_Gp48"/>
    <property type="match status" value="1"/>
</dbReference>